<dbReference type="EMBL" id="GBRH01191145">
    <property type="protein sequence ID" value="JAE06751.1"/>
    <property type="molecule type" value="Transcribed_RNA"/>
</dbReference>
<accession>A0A0A9F9D5</accession>
<evidence type="ECO:0000313" key="1">
    <source>
        <dbReference type="EMBL" id="JAE06751.1"/>
    </source>
</evidence>
<organism evidence="1">
    <name type="scientific">Arundo donax</name>
    <name type="common">Giant reed</name>
    <name type="synonym">Donax arundinaceus</name>
    <dbReference type="NCBI Taxonomy" id="35708"/>
    <lineage>
        <taxon>Eukaryota</taxon>
        <taxon>Viridiplantae</taxon>
        <taxon>Streptophyta</taxon>
        <taxon>Embryophyta</taxon>
        <taxon>Tracheophyta</taxon>
        <taxon>Spermatophyta</taxon>
        <taxon>Magnoliopsida</taxon>
        <taxon>Liliopsida</taxon>
        <taxon>Poales</taxon>
        <taxon>Poaceae</taxon>
        <taxon>PACMAD clade</taxon>
        <taxon>Arundinoideae</taxon>
        <taxon>Arundineae</taxon>
        <taxon>Arundo</taxon>
    </lineage>
</organism>
<proteinExistence type="predicted"/>
<sequence>MWEGSEEIPLGT</sequence>
<reference evidence="1" key="2">
    <citation type="journal article" date="2015" name="Data Brief">
        <title>Shoot transcriptome of the giant reed, Arundo donax.</title>
        <authorList>
            <person name="Barrero R.A."/>
            <person name="Guerrero F.D."/>
            <person name="Moolhuijzen P."/>
            <person name="Goolsby J.A."/>
            <person name="Tidwell J."/>
            <person name="Bellgard S.E."/>
            <person name="Bellgard M.I."/>
        </authorList>
    </citation>
    <scope>NUCLEOTIDE SEQUENCE</scope>
    <source>
        <tissue evidence="1">Shoot tissue taken approximately 20 cm above the soil surface</tissue>
    </source>
</reference>
<protein>
    <submittedName>
        <fullName evidence="1">Uncharacterized protein</fullName>
    </submittedName>
</protein>
<name>A0A0A9F9D5_ARUDO</name>
<reference evidence="1" key="1">
    <citation type="submission" date="2014-09" db="EMBL/GenBank/DDBJ databases">
        <authorList>
            <person name="Magalhaes I.L.F."/>
            <person name="Oliveira U."/>
            <person name="Santos F.R."/>
            <person name="Vidigal T.H.D.A."/>
            <person name="Brescovit A.D."/>
            <person name="Santos A.J."/>
        </authorList>
    </citation>
    <scope>NUCLEOTIDE SEQUENCE</scope>
    <source>
        <tissue evidence="1">Shoot tissue taken approximately 20 cm above the soil surface</tissue>
    </source>
</reference>